<proteinExistence type="predicted"/>
<evidence type="ECO:0000313" key="1">
    <source>
        <dbReference type="EMBL" id="BAO98453.1"/>
    </source>
</evidence>
<dbReference type="Proteomes" id="UP000031662">
    <property type="component" value="Chromosome"/>
</dbReference>
<organism evidence="1 2">
    <name type="scientific">Helicobacter pylori NY40</name>
    <dbReference type="NCBI Taxonomy" id="1426844"/>
    <lineage>
        <taxon>Bacteria</taxon>
        <taxon>Pseudomonadati</taxon>
        <taxon>Campylobacterota</taxon>
        <taxon>Epsilonproteobacteria</taxon>
        <taxon>Campylobacterales</taxon>
        <taxon>Helicobacteraceae</taxon>
        <taxon>Helicobacter</taxon>
    </lineage>
</organism>
<name>A0A060PVX2_HELPX</name>
<dbReference type="HOGENOM" id="CLU_1459425_0_0_7"/>
<sequence>MRIKAYFLRFIALVFIVLLGFNACKNSQKPQDSQNNTTQQDSPKTYTAMDLNNQEYTIMGDLDSLNISPDSNAPTLLVLSALDDSLKDYAPTFNILKKTFKDRLRVLILLNQPYSSDAIKDFSTHFQADLVILNPKDTALFDHLKYDILNHSFNMLLYDKHQLIKMYQGIVPAEMLQFDISNLKD</sequence>
<dbReference type="RefSeq" id="WP_041051457.1">
    <property type="nucleotide sequence ID" value="NZ_AP014523.1"/>
</dbReference>
<reference evidence="1 2" key="1">
    <citation type="submission" date="2013-11" db="EMBL/GenBank/DDBJ databases">
        <title>Estimation of Helicobacter pylori bacteriophage ecology using H. pylori isolates.</title>
        <authorList>
            <person name="Uchiyama J."/>
            <person name="Takemura-Uchiyama I."/>
            <person name="Ujihara T."/>
            <person name="Matsuzaki S."/>
        </authorList>
    </citation>
    <scope>NUCLEOTIDE SEQUENCE [LARGE SCALE GENOMIC DNA]</scope>
    <source>
        <strain evidence="1 2">NY40</strain>
    </source>
</reference>
<accession>A0A060PVX2</accession>
<protein>
    <submittedName>
        <fullName evidence="1">Uncharacterized protein</fullName>
    </submittedName>
</protein>
<gene>
    <name evidence="1" type="ORF">NY40_1447</name>
</gene>
<dbReference type="AlphaFoldDB" id="A0A060PVX2"/>
<evidence type="ECO:0000313" key="2">
    <source>
        <dbReference type="Proteomes" id="UP000031662"/>
    </source>
</evidence>
<dbReference type="EMBL" id="AP014523">
    <property type="protein sequence ID" value="BAO98453.1"/>
    <property type="molecule type" value="Genomic_DNA"/>
</dbReference>